<keyword evidence="4" id="KW-0812">Transmembrane</keyword>
<organism evidence="7 8">
    <name type="scientific">Tessaracoccus lapidicaptus</name>
    <dbReference type="NCBI Taxonomy" id="1427523"/>
    <lineage>
        <taxon>Bacteria</taxon>
        <taxon>Bacillati</taxon>
        <taxon>Actinomycetota</taxon>
        <taxon>Actinomycetes</taxon>
        <taxon>Propionibacteriales</taxon>
        <taxon>Propionibacteriaceae</taxon>
        <taxon>Tessaracoccus</taxon>
    </lineage>
</organism>
<keyword evidence="5" id="KW-1133">Transmembrane helix</keyword>
<comment type="subcellular location">
    <subcellularLocation>
        <location evidence="1">Membrane</location>
        <topology evidence="1">Multi-pass membrane protein</topology>
    </subcellularLocation>
</comment>
<dbReference type="InterPro" id="IPR004776">
    <property type="entry name" value="Mem_transp_PIN-like"/>
</dbReference>
<dbReference type="GO" id="GO:0016020">
    <property type="term" value="C:membrane"/>
    <property type="evidence" value="ECO:0007669"/>
    <property type="project" value="UniProtKB-SubCell"/>
</dbReference>
<evidence type="ECO:0000256" key="1">
    <source>
        <dbReference type="ARBA" id="ARBA00004141"/>
    </source>
</evidence>
<evidence type="ECO:0000313" key="8">
    <source>
        <dbReference type="Proteomes" id="UP000093501"/>
    </source>
</evidence>
<keyword evidence="3" id="KW-1003">Cell membrane</keyword>
<keyword evidence="6" id="KW-0472">Membrane</keyword>
<evidence type="ECO:0000256" key="2">
    <source>
        <dbReference type="ARBA" id="ARBA00022448"/>
    </source>
</evidence>
<evidence type="ECO:0000256" key="5">
    <source>
        <dbReference type="ARBA" id="ARBA00022989"/>
    </source>
</evidence>
<gene>
    <name evidence="7" type="ORF">BCR15_02205</name>
</gene>
<dbReference type="Pfam" id="PF03547">
    <property type="entry name" value="Mem_trans"/>
    <property type="match status" value="1"/>
</dbReference>
<name>A0A1C0AMN7_9ACTN</name>
<accession>A0A1C0AMN7</accession>
<protein>
    <submittedName>
        <fullName evidence="7">Uncharacterized protein</fullName>
    </submittedName>
</protein>
<proteinExistence type="predicted"/>
<dbReference type="PANTHER" id="PTHR36838:SF1">
    <property type="entry name" value="SLR1864 PROTEIN"/>
    <property type="match status" value="1"/>
</dbReference>
<keyword evidence="2" id="KW-0813">Transport</keyword>
<dbReference type="PANTHER" id="PTHR36838">
    <property type="entry name" value="AUXIN EFFLUX CARRIER FAMILY PROTEIN"/>
    <property type="match status" value="1"/>
</dbReference>
<evidence type="ECO:0000256" key="3">
    <source>
        <dbReference type="ARBA" id="ARBA00022475"/>
    </source>
</evidence>
<sequence length="301" mass="30327">MWAALEGFATIGIVIAVGYLLARFSAVDRGAQKALGDVAFVIGQPAVVLVAVSGADLDLLVGPHVAVFGAACVVSGVGFAVVSWRRWASGRAEGAMGYLATSYVNAGNLGIPVSAFVLGDPAWAAPAILLQVLLLQPSAVAVLESSPVGRGRSVVRSFGTHPLVLGGLTGLALNLTGWQPPPVLWGPTTLLADLGIPAMLLAFGMSLHASPLPRHLSARSVAAIATKTVVVPAVALLIGLAAGVSGASLRAAVVLAALPTAQVVFVHAIRYGVGLQLVQATTLWSTALSVPIIVAVGALLG</sequence>
<dbReference type="EMBL" id="MBQD01000020">
    <property type="protein sequence ID" value="OCL34534.1"/>
    <property type="molecule type" value="Genomic_DNA"/>
</dbReference>
<reference evidence="8" key="1">
    <citation type="submission" date="2016-07" db="EMBL/GenBank/DDBJ databases">
        <authorList>
            <person name="Florea S."/>
            <person name="Webb J.S."/>
            <person name="Jaromczyk J."/>
            <person name="Schardl C.L."/>
        </authorList>
    </citation>
    <scope>NUCLEOTIDE SEQUENCE [LARGE SCALE GENOMIC DNA]</scope>
    <source>
        <strain evidence="8">IPBSL-7</strain>
    </source>
</reference>
<dbReference type="RefSeq" id="WP_068751216.1">
    <property type="nucleotide sequence ID" value="NZ_LR214441.1"/>
</dbReference>
<comment type="caution">
    <text evidence="7">The sequence shown here is derived from an EMBL/GenBank/DDBJ whole genome shotgun (WGS) entry which is preliminary data.</text>
</comment>
<evidence type="ECO:0000313" key="7">
    <source>
        <dbReference type="EMBL" id="OCL34534.1"/>
    </source>
</evidence>
<dbReference type="AlphaFoldDB" id="A0A1C0AMN7"/>
<dbReference type="GO" id="GO:0055085">
    <property type="term" value="P:transmembrane transport"/>
    <property type="evidence" value="ECO:0007669"/>
    <property type="project" value="InterPro"/>
</dbReference>
<evidence type="ECO:0000256" key="4">
    <source>
        <dbReference type="ARBA" id="ARBA00022692"/>
    </source>
</evidence>
<dbReference type="Proteomes" id="UP000093501">
    <property type="component" value="Unassembled WGS sequence"/>
</dbReference>
<evidence type="ECO:0000256" key="6">
    <source>
        <dbReference type="ARBA" id="ARBA00023136"/>
    </source>
</evidence>
<keyword evidence="8" id="KW-1185">Reference proteome</keyword>